<evidence type="ECO:0000313" key="2">
    <source>
        <dbReference type="EMBL" id="CAF1376171.1"/>
    </source>
</evidence>
<sequence>MTTPEYYRTLAWLESFLVDIDAVVIGVCEFESVQRFDKERLESALQQCINHHPNLRLNISTLTKPYYFFQTKQSYSAPTYIELESKDEWQRIVDDELNTPFEFNNETKGLLKLFVLYDKDPTSRRQYLLLKYHHSIADGTSGMILLNTLLSCYFNRDQKLSTLSSLSDSETLAFPQVTNEDVKKTEDMIQTILAYKRQWKPIIPYEPTTGRNLTIYHHGTPENMAQLINRCRQEKVTIGSVLLTSIYFAIAELVKDTWLHDASSYFSNFKFDLDVNLRHRYPSPVDRHEHIGLHIGMMTLNEIVISRETKFWSLCRVIFNDLQRNLAEGRHLTYLRANRLTSTDEQIDEQTKRNDGRINDLNFSNIGPYVFQREYEDLKLKHYYCVGSNPCPSVGTNVILVCSVESLDYVLLHEAGEKNRLIAKSWFDRMVALTDKVWQQTESWTFDQFLKEST</sequence>
<dbReference type="PANTHER" id="PTHR28037:SF1">
    <property type="entry name" value="ALCOHOL O-ACETYLTRANSFERASE 1-RELATED"/>
    <property type="match status" value="1"/>
</dbReference>
<organism evidence="3 4">
    <name type="scientific">Adineta ricciae</name>
    <name type="common">Rotifer</name>
    <dbReference type="NCBI Taxonomy" id="249248"/>
    <lineage>
        <taxon>Eukaryota</taxon>
        <taxon>Metazoa</taxon>
        <taxon>Spiralia</taxon>
        <taxon>Gnathifera</taxon>
        <taxon>Rotifera</taxon>
        <taxon>Eurotatoria</taxon>
        <taxon>Bdelloidea</taxon>
        <taxon>Adinetida</taxon>
        <taxon>Adinetidae</taxon>
        <taxon>Adineta</taxon>
    </lineage>
</organism>
<reference evidence="3" key="1">
    <citation type="submission" date="2021-02" db="EMBL/GenBank/DDBJ databases">
        <authorList>
            <person name="Nowell W R."/>
        </authorList>
    </citation>
    <scope>NUCLEOTIDE SEQUENCE</scope>
</reference>
<comment type="caution">
    <text evidence="3">The sequence shown here is derived from an EMBL/GenBank/DDBJ whole genome shotgun (WGS) entry which is preliminary data.</text>
</comment>
<proteinExistence type="predicted"/>
<dbReference type="InterPro" id="IPR023213">
    <property type="entry name" value="CAT-like_dom_sf"/>
</dbReference>
<evidence type="ECO:0000313" key="3">
    <source>
        <dbReference type="EMBL" id="CAF1623141.1"/>
    </source>
</evidence>
<dbReference type="Proteomes" id="UP000663852">
    <property type="component" value="Unassembled WGS sequence"/>
</dbReference>
<dbReference type="EMBL" id="CAJNOR010007777">
    <property type="protein sequence ID" value="CAF1623141.1"/>
    <property type="molecule type" value="Genomic_DNA"/>
</dbReference>
<feature type="domain" description="Condensation" evidence="1">
    <location>
        <begin position="30"/>
        <end position="164"/>
    </location>
</feature>
<name>A0A816CGU9_ADIRI</name>
<dbReference type="InterPro" id="IPR001242">
    <property type="entry name" value="Condensation_dom"/>
</dbReference>
<dbReference type="InterPro" id="IPR052058">
    <property type="entry name" value="Alcohol_O-acetyltransferase"/>
</dbReference>
<dbReference type="AlphaFoldDB" id="A0A816CGU9"/>
<dbReference type="EMBL" id="CAJNOJ010000293">
    <property type="protein sequence ID" value="CAF1376171.1"/>
    <property type="molecule type" value="Genomic_DNA"/>
</dbReference>
<dbReference type="GO" id="GO:0003824">
    <property type="term" value="F:catalytic activity"/>
    <property type="evidence" value="ECO:0007669"/>
    <property type="project" value="InterPro"/>
</dbReference>
<keyword evidence="4" id="KW-1185">Reference proteome</keyword>
<dbReference type="SUPFAM" id="SSF52777">
    <property type="entry name" value="CoA-dependent acyltransferases"/>
    <property type="match status" value="2"/>
</dbReference>
<evidence type="ECO:0000313" key="4">
    <source>
        <dbReference type="Proteomes" id="UP000663828"/>
    </source>
</evidence>
<protein>
    <recommendedName>
        <fullName evidence="1">Condensation domain-containing protein</fullName>
    </recommendedName>
</protein>
<dbReference type="PANTHER" id="PTHR28037">
    <property type="entry name" value="ALCOHOL O-ACETYLTRANSFERASE 1-RELATED"/>
    <property type="match status" value="1"/>
</dbReference>
<dbReference type="OrthoDB" id="10058181at2759"/>
<gene>
    <name evidence="2" type="ORF">EDS130_LOCUS34660</name>
    <name evidence="3" type="ORF">XAT740_LOCUS50530</name>
</gene>
<dbReference type="Proteomes" id="UP000663828">
    <property type="component" value="Unassembled WGS sequence"/>
</dbReference>
<evidence type="ECO:0000259" key="1">
    <source>
        <dbReference type="Pfam" id="PF00668"/>
    </source>
</evidence>
<accession>A0A816CGU9</accession>
<dbReference type="Pfam" id="PF00668">
    <property type="entry name" value="Condensation"/>
    <property type="match status" value="1"/>
</dbReference>
<dbReference type="Gene3D" id="3.30.559.30">
    <property type="entry name" value="Nonribosomal peptide synthetase, condensation domain"/>
    <property type="match status" value="1"/>
</dbReference>
<dbReference type="Gene3D" id="3.30.559.10">
    <property type="entry name" value="Chloramphenicol acetyltransferase-like domain"/>
    <property type="match status" value="1"/>
</dbReference>